<evidence type="ECO:0000256" key="2">
    <source>
        <dbReference type="ARBA" id="ARBA00012925"/>
    </source>
</evidence>
<feature type="domain" description="Alpha-carbonic anhydrase" evidence="8">
    <location>
        <begin position="16"/>
        <end position="174"/>
    </location>
</feature>
<evidence type="ECO:0000313" key="10">
    <source>
        <dbReference type="Proteomes" id="UP001516061"/>
    </source>
</evidence>
<dbReference type="InterPro" id="IPR023561">
    <property type="entry name" value="Carbonic_anhydrase_a-class"/>
</dbReference>
<comment type="similarity">
    <text evidence="1">Belongs to the alpha-carbonic anhydrase family.</text>
</comment>
<feature type="signal peptide" evidence="7">
    <location>
        <begin position="1"/>
        <end position="27"/>
    </location>
</feature>
<dbReference type="SUPFAM" id="SSF51069">
    <property type="entry name" value="Carbonic anhydrase"/>
    <property type="match status" value="1"/>
</dbReference>
<keyword evidence="3" id="KW-0479">Metal-binding</keyword>
<dbReference type="EC" id="4.2.1.1" evidence="2"/>
<evidence type="ECO:0000256" key="4">
    <source>
        <dbReference type="ARBA" id="ARBA00022833"/>
    </source>
</evidence>
<name>A0ABX2G1W7_9BURK</name>
<dbReference type="Gene3D" id="3.10.200.10">
    <property type="entry name" value="Alpha carbonic anhydrase"/>
    <property type="match status" value="1"/>
</dbReference>
<evidence type="ECO:0000256" key="1">
    <source>
        <dbReference type="ARBA" id="ARBA00010718"/>
    </source>
</evidence>
<keyword evidence="7" id="KW-0732">Signal</keyword>
<dbReference type="CDD" id="cd03124">
    <property type="entry name" value="alpha_CA_prokaryotic_like"/>
    <property type="match status" value="1"/>
</dbReference>
<evidence type="ECO:0000313" key="9">
    <source>
        <dbReference type="EMBL" id="NRT56298.1"/>
    </source>
</evidence>
<dbReference type="PANTHER" id="PTHR18952:SF265">
    <property type="entry name" value="CARBONIC ANHYDRASE"/>
    <property type="match status" value="1"/>
</dbReference>
<evidence type="ECO:0000256" key="5">
    <source>
        <dbReference type="ARBA" id="ARBA00023239"/>
    </source>
</evidence>
<proteinExistence type="inferred from homology"/>
<evidence type="ECO:0000256" key="6">
    <source>
        <dbReference type="ARBA" id="ARBA00048348"/>
    </source>
</evidence>
<reference evidence="9 10" key="1">
    <citation type="submission" date="2020-05" db="EMBL/GenBank/DDBJ databases">
        <title>Genomic Encyclopedia of Type Strains, Phase IV (KMG-V): Genome sequencing to study the core and pangenomes of soil and plant-associated prokaryotes.</title>
        <authorList>
            <person name="Whitman W."/>
        </authorList>
    </citation>
    <scope>NUCLEOTIDE SEQUENCE [LARGE SCALE GENOMIC DNA]</scope>
    <source>
        <strain evidence="9 10">C29</strain>
    </source>
</reference>
<dbReference type="PANTHER" id="PTHR18952">
    <property type="entry name" value="CARBONIC ANHYDRASE"/>
    <property type="match status" value="1"/>
</dbReference>
<keyword evidence="4" id="KW-0862">Zinc</keyword>
<evidence type="ECO:0000256" key="7">
    <source>
        <dbReference type="SAM" id="SignalP"/>
    </source>
</evidence>
<comment type="caution">
    <text evidence="9">The sequence shown here is derived from an EMBL/GenBank/DDBJ whole genome shotgun (WGS) entry which is preliminary data.</text>
</comment>
<feature type="chain" id="PRO_5045342965" description="carbonic anhydrase" evidence="7">
    <location>
        <begin position="28"/>
        <end position="174"/>
    </location>
</feature>
<dbReference type="EMBL" id="JABSNM010000007">
    <property type="protein sequence ID" value="NRT56298.1"/>
    <property type="molecule type" value="Genomic_DNA"/>
</dbReference>
<protein>
    <recommendedName>
        <fullName evidence="2">carbonic anhydrase</fullName>
        <ecNumber evidence="2">4.2.1.1</ecNumber>
    </recommendedName>
</protein>
<sequence>MSPPACPGRFPSGLIMTLGLIAGAACAAPAPGASLCERGQRQSPIDISAPQRRALPPLQANYRPAPLRAVNDGHTVRLRFSGAGGLDEGHERLALQQIHFHTPGGDRLAGEEFPMALHLLHRSRAGQLVPVVVLYRLGAESAALAGLLDHLPGQPGQEQVSPEVPVDAARLLHL</sequence>
<keyword evidence="10" id="KW-1185">Reference proteome</keyword>
<dbReference type="SMART" id="SM01057">
    <property type="entry name" value="Carb_anhydrase"/>
    <property type="match status" value="1"/>
</dbReference>
<dbReference type="InterPro" id="IPR041891">
    <property type="entry name" value="Alpha_CA_prokaryot-like"/>
</dbReference>
<accession>A0ABX2G1W7</accession>
<keyword evidence="5" id="KW-0456">Lyase</keyword>
<dbReference type="Pfam" id="PF00194">
    <property type="entry name" value="Carb_anhydrase"/>
    <property type="match status" value="1"/>
</dbReference>
<gene>
    <name evidence="9" type="ORF">HNQ01_002034</name>
</gene>
<dbReference type="PROSITE" id="PS51144">
    <property type="entry name" value="ALPHA_CA_2"/>
    <property type="match status" value="1"/>
</dbReference>
<dbReference type="RefSeq" id="WP_173805261.1">
    <property type="nucleotide sequence ID" value="NZ_JABSNM010000007.1"/>
</dbReference>
<organism evidence="9 10">
    <name type="scientific">Sphaerotilus uruguayifluvii</name>
    <dbReference type="NCBI Taxonomy" id="2735897"/>
    <lineage>
        <taxon>Bacteria</taxon>
        <taxon>Pseudomonadati</taxon>
        <taxon>Pseudomonadota</taxon>
        <taxon>Betaproteobacteria</taxon>
        <taxon>Burkholderiales</taxon>
        <taxon>Sphaerotilaceae</taxon>
        <taxon>Sphaerotilus</taxon>
    </lineage>
</organism>
<evidence type="ECO:0000256" key="3">
    <source>
        <dbReference type="ARBA" id="ARBA00022723"/>
    </source>
</evidence>
<dbReference type="Proteomes" id="UP001516061">
    <property type="component" value="Unassembled WGS sequence"/>
</dbReference>
<comment type="catalytic activity">
    <reaction evidence="6">
        <text>hydrogencarbonate + H(+) = CO2 + H2O</text>
        <dbReference type="Rhea" id="RHEA:10748"/>
        <dbReference type="ChEBI" id="CHEBI:15377"/>
        <dbReference type="ChEBI" id="CHEBI:15378"/>
        <dbReference type="ChEBI" id="CHEBI:16526"/>
        <dbReference type="ChEBI" id="CHEBI:17544"/>
        <dbReference type="EC" id="4.2.1.1"/>
    </reaction>
</comment>
<dbReference type="InterPro" id="IPR001148">
    <property type="entry name" value="CA_dom"/>
</dbReference>
<dbReference type="InterPro" id="IPR036398">
    <property type="entry name" value="CA_dom_sf"/>
</dbReference>
<evidence type="ECO:0000259" key="8">
    <source>
        <dbReference type="PROSITE" id="PS51144"/>
    </source>
</evidence>